<feature type="region of interest" description="Disordered" evidence="1">
    <location>
        <begin position="1"/>
        <end position="89"/>
    </location>
</feature>
<reference evidence="2" key="1">
    <citation type="submission" date="2021-01" db="EMBL/GenBank/DDBJ databases">
        <title>Whole genome shotgun sequence of Actinoplanes rishiriensis NBRC 108556.</title>
        <authorList>
            <person name="Komaki H."/>
            <person name="Tamura T."/>
        </authorList>
    </citation>
    <scope>NUCLEOTIDE SEQUENCE</scope>
    <source>
        <strain evidence="2">NBRC 108556</strain>
    </source>
</reference>
<evidence type="ECO:0000256" key="1">
    <source>
        <dbReference type="SAM" id="MobiDB-lite"/>
    </source>
</evidence>
<name>A0A919K647_9ACTN</name>
<dbReference type="Proteomes" id="UP000636960">
    <property type="component" value="Unassembled WGS sequence"/>
</dbReference>
<comment type="caution">
    <text evidence="2">The sequence shown here is derived from an EMBL/GenBank/DDBJ whole genome shotgun (WGS) entry which is preliminary data.</text>
</comment>
<protein>
    <submittedName>
        <fullName evidence="2">Uncharacterized protein</fullName>
    </submittedName>
</protein>
<evidence type="ECO:0000313" key="2">
    <source>
        <dbReference type="EMBL" id="GIF01627.1"/>
    </source>
</evidence>
<feature type="compositionally biased region" description="Polar residues" evidence="1">
    <location>
        <begin position="1"/>
        <end position="12"/>
    </location>
</feature>
<evidence type="ECO:0000313" key="3">
    <source>
        <dbReference type="Proteomes" id="UP000636960"/>
    </source>
</evidence>
<feature type="region of interest" description="Disordered" evidence="1">
    <location>
        <begin position="209"/>
        <end position="235"/>
    </location>
</feature>
<organism evidence="2 3">
    <name type="scientific">Paractinoplanes rishiriensis</name>
    <dbReference type="NCBI Taxonomy" id="1050105"/>
    <lineage>
        <taxon>Bacteria</taxon>
        <taxon>Bacillati</taxon>
        <taxon>Actinomycetota</taxon>
        <taxon>Actinomycetes</taxon>
        <taxon>Micromonosporales</taxon>
        <taxon>Micromonosporaceae</taxon>
        <taxon>Paractinoplanes</taxon>
    </lineage>
</organism>
<sequence>MTPATQSTTVTAVTHRPGAAPTAITHQPAARDLRTGAGRAGTASPDPTAGCAPPRNPERAPGPTPPTTRTDNRPRHTGNAELTGRAGLTGYNQARAAAARAALDARARDAGHADLPALLTATAHLTARVVGDLLGISTDMVKHWRTVHQIGSGARAAARAHLDAKARDAGYRDLETLIRATTHLPCPAVSALLGRTGQWARHWRNVYATPNPHPADPHRPPAGGHDGLDQLPARVQPRRPGGTLQCRLCTTWQPALGVHLHAAHGLTAAAYRERLDATPAQETAS</sequence>
<proteinExistence type="predicted"/>
<dbReference type="RefSeq" id="WP_203790440.1">
    <property type="nucleotide sequence ID" value="NZ_BOMV01000107.1"/>
</dbReference>
<accession>A0A919K647</accession>
<dbReference type="AlphaFoldDB" id="A0A919K647"/>
<keyword evidence="3" id="KW-1185">Reference proteome</keyword>
<dbReference type="EMBL" id="BOMV01000107">
    <property type="protein sequence ID" value="GIF01627.1"/>
    <property type="molecule type" value="Genomic_DNA"/>
</dbReference>
<gene>
    <name evidence="2" type="ORF">Ari01nite_90910</name>
</gene>